<dbReference type="EMBL" id="JAGKQH010000003">
    <property type="protein sequence ID" value="KAG6604298.1"/>
    <property type="molecule type" value="Genomic_DNA"/>
</dbReference>
<organism evidence="2 3">
    <name type="scientific">Cucurbita argyrosperma subsp. sororia</name>
    <dbReference type="NCBI Taxonomy" id="37648"/>
    <lineage>
        <taxon>Eukaryota</taxon>
        <taxon>Viridiplantae</taxon>
        <taxon>Streptophyta</taxon>
        <taxon>Embryophyta</taxon>
        <taxon>Tracheophyta</taxon>
        <taxon>Spermatophyta</taxon>
        <taxon>Magnoliopsida</taxon>
        <taxon>eudicotyledons</taxon>
        <taxon>Gunneridae</taxon>
        <taxon>Pentapetalae</taxon>
        <taxon>rosids</taxon>
        <taxon>fabids</taxon>
        <taxon>Cucurbitales</taxon>
        <taxon>Cucurbitaceae</taxon>
        <taxon>Cucurbiteae</taxon>
        <taxon>Cucurbita</taxon>
    </lineage>
</organism>
<sequence length="167" mass="19040">MKRYLHAPPAVSGTLESARLFPTLVIIVAIGRQIFLTRDVEKEEKPLDQVSRDNEAGESDTQGATDHCKQDQVRRNMKLRQPMRENTNEALSLQGTTLACNQSQTVKGGRRGKKERWQVPKKLKKRKVVGRKELTAELNRPSDEIDPLYRTTLSNRTNPLTDPTRHI</sequence>
<accession>A0AAV6P071</accession>
<comment type="caution">
    <text evidence="2">The sequence shown here is derived from an EMBL/GenBank/DDBJ whole genome shotgun (WGS) entry which is preliminary data.</text>
</comment>
<keyword evidence="3" id="KW-1185">Reference proteome</keyword>
<feature type="region of interest" description="Disordered" evidence="1">
    <location>
        <begin position="44"/>
        <end position="116"/>
    </location>
</feature>
<evidence type="ECO:0000313" key="2">
    <source>
        <dbReference type="EMBL" id="KAG6604298.1"/>
    </source>
</evidence>
<name>A0AAV6P071_9ROSI</name>
<gene>
    <name evidence="2" type="ORF">SDJN03_04907</name>
</gene>
<protein>
    <submittedName>
        <fullName evidence="2">Uncharacterized protein</fullName>
    </submittedName>
</protein>
<feature type="non-terminal residue" evidence="2">
    <location>
        <position position="1"/>
    </location>
</feature>
<dbReference type="AlphaFoldDB" id="A0AAV6P071"/>
<reference evidence="2 3" key="1">
    <citation type="journal article" date="2021" name="Hortic Res">
        <title>The domestication of Cucurbita argyrosperma as revealed by the genome of its wild relative.</title>
        <authorList>
            <person name="Barrera-Redondo J."/>
            <person name="Sanchez-de la Vega G."/>
            <person name="Aguirre-Liguori J.A."/>
            <person name="Castellanos-Morales G."/>
            <person name="Gutierrez-Guerrero Y.T."/>
            <person name="Aguirre-Dugua X."/>
            <person name="Aguirre-Planter E."/>
            <person name="Tenaillon M.I."/>
            <person name="Lira-Saade R."/>
            <person name="Eguiarte L.E."/>
        </authorList>
    </citation>
    <scope>NUCLEOTIDE SEQUENCE [LARGE SCALE GENOMIC DNA]</scope>
    <source>
        <strain evidence="2">JBR-2021</strain>
    </source>
</reference>
<dbReference type="Proteomes" id="UP000685013">
    <property type="component" value="Chromosome 3"/>
</dbReference>
<evidence type="ECO:0000256" key="1">
    <source>
        <dbReference type="SAM" id="MobiDB-lite"/>
    </source>
</evidence>
<feature type="compositionally biased region" description="Basic and acidic residues" evidence="1">
    <location>
        <begin position="44"/>
        <end position="55"/>
    </location>
</feature>
<evidence type="ECO:0000313" key="3">
    <source>
        <dbReference type="Proteomes" id="UP000685013"/>
    </source>
</evidence>
<proteinExistence type="predicted"/>
<feature type="compositionally biased region" description="Polar residues" evidence="1">
    <location>
        <begin position="88"/>
        <end position="106"/>
    </location>
</feature>